<dbReference type="PANTHER" id="PTHR12708:SF0">
    <property type="entry name" value="DNA POLYMERASE EPSILON SUBUNIT 2"/>
    <property type="match status" value="1"/>
</dbReference>
<evidence type="ECO:0000313" key="4">
    <source>
        <dbReference type="Proteomes" id="UP000597762"/>
    </source>
</evidence>
<gene>
    <name evidence="3" type="ORF">SPHA_75358</name>
</gene>
<feature type="domain" description="DNA polymerase epsilon subunit B N-terminal" evidence="2">
    <location>
        <begin position="7"/>
        <end position="76"/>
    </location>
</feature>
<dbReference type="PANTHER" id="PTHR12708">
    <property type="entry name" value="DNA POLYMERASE EPSILON SUBUNIT B"/>
    <property type="match status" value="1"/>
</dbReference>
<sequence>MASAKVKIKSQLSSSFKMHGLTLRSDASKYLIEFLETIQPNQRIQCIDKLLDIIQKQPLSSSLIDRALCANIVQECNAGTENDGENAFCVIDAFSVPRYTYSEERKKFILNSNMALPAPLLHGNPFDKCKLFKDRYYMLLQRTMRHNLFTPPAIGNIKDGEKKFQLKPIEHLLGTSTKMGENIVLGMLTQLKEGKWYLEDPSGSVQIDLSQASFHTGLFTENCFVLAEGWHDDGIFHLFLSIPLFSFGPFPLFLSLTFIPSNFFCISFFLPSYLSPFSLSLLTSFFYFPLYLSFSLSFPLFFLSLSP</sequence>
<comment type="caution">
    <text evidence="3">The sequence shown here is derived from an EMBL/GenBank/DDBJ whole genome shotgun (WGS) entry which is preliminary data.</text>
</comment>
<dbReference type="GO" id="GO:0008622">
    <property type="term" value="C:epsilon DNA polymerase complex"/>
    <property type="evidence" value="ECO:0007669"/>
    <property type="project" value="InterPro"/>
</dbReference>
<keyword evidence="1" id="KW-0812">Transmembrane</keyword>
<feature type="transmembrane region" description="Helical" evidence="1">
    <location>
        <begin position="252"/>
        <end position="274"/>
    </location>
</feature>
<reference evidence="3" key="1">
    <citation type="submission" date="2021-01" db="EMBL/GenBank/DDBJ databases">
        <authorList>
            <person name="Li R."/>
            <person name="Bekaert M."/>
        </authorList>
    </citation>
    <scope>NUCLEOTIDE SEQUENCE</scope>
    <source>
        <strain evidence="3">Farmed</strain>
    </source>
</reference>
<dbReference type="GO" id="GO:0006261">
    <property type="term" value="P:DNA-templated DNA replication"/>
    <property type="evidence" value="ECO:0007669"/>
    <property type="project" value="InterPro"/>
</dbReference>
<feature type="transmembrane region" description="Helical" evidence="1">
    <location>
        <begin position="286"/>
        <end position="305"/>
    </location>
</feature>
<evidence type="ECO:0000313" key="3">
    <source>
        <dbReference type="EMBL" id="CAE1325742.1"/>
    </source>
</evidence>
<dbReference type="AlphaFoldDB" id="A0A812EIZ7"/>
<keyword evidence="1" id="KW-1133">Transmembrane helix</keyword>
<protein>
    <submittedName>
        <fullName evidence="3">POLE2</fullName>
        <ecNumber evidence="3">2.7.7.7</ecNumber>
    </submittedName>
</protein>
<name>A0A812EIZ7_ACAPH</name>
<dbReference type="InterPro" id="IPR024639">
    <property type="entry name" value="DNA_pol_e_bsu_N"/>
</dbReference>
<dbReference type="Proteomes" id="UP000597762">
    <property type="component" value="Unassembled WGS sequence"/>
</dbReference>
<dbReference type="GO" id="GO:0003677">
    <property type="term" value="F:DNA binding"/>
    <property type="evidence" value="ECO:0007669"/>
    <property type="project" value="InterPro"/>
</dbReference>
<keyword evidence="3" id="KW-0548">Nucleotidyltransferase</keyword>
<dbReference type="EMBL" id="CAHIKZ030005457">
    <property type="protein sequence ID" value="CAE1325742.1"/>
    <property type="molecule type" value="Genomic_DNA"/>
</dbReference>
<dbReference type="GO" id="GO:0003887">
    <property type="term" value="F:DNA-directed DNA polymerase activity"/>
    <property type="evidence" value="ECO:0007669"/>
    <property type="project" value="UniProtKB-EC"/>
</dbReference>
<keyword evidence="4" id="KW-1185">Reference proteome</keyword>
<keyword evidence="1" id="KW-0472">Membrane</keyword>
<evidence type="ECO:0000259" key="2">
    <source>
        <dbReference type="Pfam" id="PF12213"/>
    </source>
</evidence>
<organism evidence="3 4">
    <name type="scientific">Acanthosepion pharaonis</name>
    <name type="common">Pharaoh cuttlefish</name>
    <name type="synonym">Sepia pharaonis</name>
    <dbReference type="NCBI Taxonomy" id="158019"/>
    <lineage>
        <taxon>Eukaryota</taxon>
        <taxon>Metazoa</taxon>
        <taxon>Spiralia</taxon>
        <taxon>Lophotrochozoa</taxon>
        <taxon>Mollusca</taxon>
        <taxon>Cephalopoda</taxon>
        <taxon>Coleoidea</taxon>
        <taxon>Decapodiformes</taxon>
        <taxon>Sepiida</taxon>
        <taxon>Sepiina</taxon>
        <taxon>Sepiidae</taxon>
        <taxon>Acanthosepion</taxon>
    </lineage>
</organism>
<dbReference type="Pfam" id="PF12213">
    <property type="entry name" value="Dpoe2NT"/>
    <property type="match status" value="1"/>
</dbReference>
<dbReference type="OrthoDB" id="10254730at2759"/>
<accession>A0A812EIZ7</accession>
<dbReference type="GO" id="GO:0042276">
    <property type="term" value="P:error-prone translesion synthesis"/>
    <property type="evidence" value="ECO:0007669"/>
    <property type="project" value="TreeGrafter"/>
</dbReference>
<evidence type="ECO:0000256" key="1">
    <source>
        <dbReference type="SAM" id="Phobius"/>
    </source>
</evidence>
<dbReference type="InterPro" id="IPR016266">
    <property type="entry name" value="POLE2"/>
</dbReference>
<dbReference type="EC" id="2.7.7.7" evidence="3"/>
<dbReference type="Gene3D" id="1.10.8.60">
    <property type="match status" value="1"/>
</dbReference>
<proteinExistence type="predicted"/>
<keyword evidence="3" id="KW-0808">Transferase</keyword>